<proteinExistence type="predicted"/>
<feature type="region of interest" description="Disordered" evidence="1">
    <location>
        <begin position="16"/>
        <end position="43"/>
    </location>
</feature>
<protein>
    <submittedName>
        <fullName evidence="2">Uncharacterized protein</fullName>
    </submittedName>
</protein>
<dbReference type="Proteomes" id="UP000735302">
    <property type="component" value="Unassembled WGS sequence"/>
</dbReference>
<evidence type="ECO:0000313" key="2">
    <source>
        <dbReference type="EMBL" id="GFO35236.1"/>
    </source>
</evidence>
<dbReference type="Pfam" id="PF15320">
    <property type="entry name" value="RAM"/>
    <property type="match status" value="1"/>
</dbReference>
<dbReference type="GO" id="GO:0031533">
    <property type="term" value="C:mRNA capping enzyme complex"/>
    <property type="evidence" value="ECO:0007669"/>
    <property type="project" value="InterPro"/>
</dbReference>
<sequence>MSDLEEIAAEAHIVIVDTSPNDGGDGLDNAYGTPGHSNDKTCHDAADSMNVQELEALFSNRYTDLDPEYRKLVEEAEALSKPPCVQDFFVRRQRDGSRNWNRHRGPRPPGGSGDRNRSSSREDYRDRYRHSNHTRWAGGDNRAHNQYRDRGYNTYRRNDGNDYRGRERERSPHR</sequence>
<gene>
    <name evidence="2" type="ORF">PoB_006174100</name>
</gene>
<organism evidence="2 3">
    <name type="scientific">Plakobranchus ocellatus</name>
    <dbReference type="NCBI Taxonomy" id="259542"/>
    <lineage>
        <taxon>Eukaryota</taxon>
        <taxon>Metazoa</taxon>
        <taxon>Spiralia</taxon>
        <taxon>Lophotrochozoa</taxon>
        <taxon>Mollusca</taxon>
        <taxon>Gastropoda</taxon>
        <taxon>Heterobranchia</taxon>
        <taxon>Euthyneura</taxon>
        <taxon>Panpulmonata</taxon>
        <taxon>Sacoglossa</taxon>
        <taxon>Placobranchoidea</taxon>
        <taxon>Plakobranchidae</taxon>
        <taxon>Plakobranchus</taxon>
    </lineage>
</organism>
<comment type="caution">
    <text evidence="2">The sequence shown here is derived from an EMBL/GenBank/DDBJ whole genome shotgun (WGS) entry which is preliminary data.</text>
</comment>
<evidence type="ECO:0000313" key="3">
    <source>
        <dbReference type="Proteomes" id="UP000735302"/>
    </source>
</evidence>
<feature type="compositionally biased region" description="Basic and acidic residues" evidence="1">
    <location>
        <begin position="141"/>
        <end position="174"/>
    </location>
</feature>
<accession>A0AAV4CU52</accession>
<dbReference type="GO" id="GO:0003723">
    <property type="term" value="F:RNA binding"/>
    <property type="evidence" value="ECO:0007669"/>
    <property type="project" value="InterPro"/>
</dbReference>
<dbReference type="InterPro" id="IPR028271">
    <property type="entry name" value="RAMAC"/>
</dbReference>
<dbReference type="AlphaFoldDB" id="A0AAV4CU52"/>
<evidence type="ECO:0000256" key="1">
    <source>
        <dbReference type="SAM" id="MobiDB-lite"/>
    </source>
</evidence>
<keyword evidence="3" id="KW-1185">Reference proteome</keyword>
<dbReference type="EMBL" id="BLXT01006999">
    <property type="protein sequence ID" value="GFO35236.1"/>
    <property type="molecule type" value="Genomic_DNA"/>
</dbReference>
<reference evidence="2 3" key="1">
    <citation type="journal article" date="2021" name="Elife">
        <title>Chloroplast acquisition without the gene transfer in kleptoplastic sea slugs, Plakobranchus ocellatus.</title>
        <authorList>
            <person name="Maeda T."/>
            <person name="Takahashi S."/>
            <person name="Yoshida T."/>
            <person name="Shimamura S."/>
            <person name="Takaki Y."/>
            <person name="Nagai Y."/>
            <person name="Toyoda A."/>
            <person name="Suzuki Y."/>
            <person name="Arimoto A."/>
            <person name="Ishii H."/>
            <person name="Satoh N."/>
            <person name="Nishiyama T."/>
            <person name="Hasebe M."/>
            <person name="Maruyama T."/>
            <person name="Minagawa J."/>
            <person name="Obokata J."/>
            <person name="Shigenobu S."/>
        </authorList>
    </citation>
    <scope>NUCLEOTIDE SEQUENCE [LARGE SCALE GENOMIC DNA]</scope>
</reference>
<feature type="region of interest" description="Disordered" evidence="1">
    <location>
        <begin position="82"/>
        <end position="174"/>
    </location>
</feature>
<dbReference type="GO" id="GO:0106005">
    <property type="term" value="P:RNA 5'-cap (guanine-N7)-methylation"/>
    <property type="evidence" value="ECO:0007669"/>
    <property type="project" value="InterPro"/>
</dbReference>
<name>A0AAV4CU52_9GAST</name>
<feature type="compositionally biased region" description="Basic and acidic residues" evidence="1">
    <location>
        <begin position="114"/>
        <end position="126"/>
    </location>
</feature>